<dbReference type="RefSeq" id="WP_344807303.1">
    <property type="nucleotide sequence ID" value="NZ_BAABAB010000027.1"/>
</dbReference>
<dbReference type="EMBL" id="BAABAB010000027">
    <property type="protein sequence ID" value="GAA3631000.1"/>
    <property type="molecule type" value="Genomic_DNA"/>
</dbReference>
<evidence type="ECO:0008006" key="3">
    <source>
        <dbReference type="Google" id="ProtNLM"/>
    </source>
</evidence>
<sequence>MRLKINIEGIRFMVTKAHEPKLDHNTKQQKVDKSTGALQWKSQIMALDESGGEILTITTDFEPKVNVGEFVRVDGLVAMPWSTETGSGVAFRAGHIGPLNGSKPAEPGKAA</sequence>
<reference evidence="2" key="1">
    <citation type="journal article" date="2019" name="Int. J. Syst. Evol. Microbiol.">
        <title>The Global Catalogue of Microorganisms (GCM) 10K type strain sequencing project: providing services to taxonomists for standard genome sequencing and annotation.</title>
        <authorList>
            <consortium name="The Broad Institute Genomics Platform"/>
            <consortium name="The Broad Institute Genome Sequencing Center for Infectious Disease"/>
            <person name="Wu L."/>
            <person name="Ma J."/>
        </authorList>
    </citation>
    <scope>NUCLEOTIDE SEQUENCE [LARGE SCALE GENOMIC DNA]</scope>
    <source>
        <strain evidence="2">JCM 16929</strain>
    </source>
</reference>
<accession>A0ABP7AFK3</accession>
<evidence type="ECO:0000313" key="1">
    <source>
        <dbReference type="EMBL" id="GAA3631000.1"/>
    </source>
</evidence>
<dbReference type="Proteomes" id="UP001501490">
    <property type="component" value="Unassembled WGS sequence"/>
</dbReference>
<protein>
    <recommendedName>
        <fullName evidence="3">Regulatory protein</fullName>
    </recommendedName>
</protein>
<organism evidence="1 2">
    <name type="scientific">Microlunatus ginsengisoli</name>
    <dbReference type="NCBI Taxonomy" id="363863"/>
    <lineage>
        <taxon>Bacteria</taxon>
        <taxon>Bacillati</taxon>
        <taxon>Actinomycetota</taxon>
        <taxon>Actinomycetes</taxon>
        <taxon>Propionibacteriales</taxon>
        <taxon>Propionibacteriaceae</taxon>
        <taxon>Microlunatus</taxon>
    </lineage>
</organism>
<proteinExistence type="predicted"/>
<evidence type="ECO:0000313" key="2">
    <source>
        <dbReference type="Proteomes" id="UP001501490"/>
    </source>
</evidence>
<name>A0ABP7AFK3_9ACTN</name>
<keyword evidence="2" id="KW-1185">Reference proteome</keyword>
<comment type="caution">
    <text evidence="1">The sequence shown here is derived from an EMBL/GenBank/DDBJ whole genome shotgun (WGS) entry which is preliminary data.</text>
</comment>
<gene>
    <name evidence="1" type="ORF">GCM10022236_36950</name>
</gene>